<accession>A0ABQ5AZZ3</accession>
<proteinExistence type="predicted"/>
<dbReference type="Proteomes" id="UP001151760">
    <property type="component" value="Unassembled WGS sequence"/>
</dbReference>
<evidence type="ECO:0000313" key="1">
    <source>
        <dbReference type="EMBL" id="GJT08035.1"/>
    </source>
</evidence>
<name>A0ABQ5AZZ3_9ASTR</name>
<reference evidence="1" key="2">
    <citation type="submission" date="2022-01" db="EMBL/GenBank/DDBJ databases">
        <authorList>
            <person name="Yamashiro T."/>
            <person name="Shiraishi A."/>
            <person name="Satake H."/>
            <person name="Nakayama K."/>
        </authorList>
    </citation>
    <scope>NUCLEOTIDE SEQUENCE</scope>
</reference>
<dbReference type="EMBL" id="BQNB010012798">
    <property type="protein sequence ID" value="GJT08035.1"/>
    <property type="molecule type" value="Genomic_DNA"/>
</dbReference>
<evidence type="ECO:0000313" key="2">
    <source>
        <dbReference type="Proteomes" id="UP001151760"/>
    </source>
</evidence>
<keyword evidence="2" id="KW-1185">Reference proteome</keyword>
<comment type="caution">
    <text evidence="1">The sequence shown here is derived from an EMBL/GenBank/DDBJ whole genome shotgun (WGS) entry which is preliminary data.</text>
</comment>
<organism evidence="1 2">
    <name type="scientific">Tanacetum coccineum</name>
    <dbReference type="NCBI Taxonomy" id="301880"/>
    <lineage>
        <taxon>Eukaryota</taxon>
        <taxon>Viridiplantae</taxon>
        <taxon>Streptophyta</taxon>
        <taxon>Embryophyta</taxon>
        <taxon>Tracheophyta</taxon>
        <taxon>Spermatophyta</taxon>
        <taxon>Magnoliopsida</taxon>
        <taxon>eudicotyledons</taxon>
        <taxon>Gunneridae</taxon>
        <taxon>Pentapetalae</taxon>
        <taxon>asterids</taxon>
        <taxon>campanulids</taxon>
        <taxon>Asterales</taxon>
        <taxon>Asteraceae</taxon>
        <taxon>Asteroideae</taxon>
        <taxon>Anthemideae</taxon>
        <taxon>Anthemidinae</taxon>
        <taxon>Tanacetum</taxon>
    </lineage>
</organism>
<sequence>MIQRISLTGFPAQSVGSSNTDVLDSPCLLVLITGTSQSRQHVITSLIHIESCKSPTKSLFDVGSSRISIFTVINEITSEVLEDLRKCVGLFVTTCELCGVQQVYFDIVS</sequence>
<reference evidence="1" key="1">
    <citation type="journal article" date="2022" name="Int. J. Mol. Sci.">
        <title>Draft Genome of Tanacetum Coccineum: Genomic Comparison of Closely Related Tanacetum-Family Plants.</title>
        <authorList>
            <person name="Yamashiro T."/>
            <person name="Shiraishi A."/>
            <person name="Nakayama K."/>
            <person name="Satake H."/>
        </authorList>
    </citation>
    <scope>NUCLEOTIDE SEQUENCE</scope>
</reference>
<gene>
    <name evidence="1" type="ORF">Tco_0842497</name>
</gene>
<protein>
    <submittedName>
        <fullName evidence="1">Uncharacterized protein</fullName>
    </submittedName>
</protein>